<proteinExistence type="predicted"/>
<dbReference type="PANTHER" id="PTHR43798">
    <property type="entry name" value="MONOACYLGLYCEROL LIPASE"/>
    <property type="match status" value="1"/>
</dbReference>
<reference evidence="3 4" key="1">
    <citation type="submission" date="2022-10" db="EMBL/GenBank/DDBJ databases">
        <title>Draft genome sequence of Streptomyces sp. YSPA8.</title>
        <authorList>
            <person name="Moriuchi R."/>
            <person name="Dohra H."/>
            <person name="Yamamura H."/>
            <person name="Kodani S."/>
        </authorList>
    </citation>
    <scope>NUCLEOTIDE SEQUENCE [LARGE SCALE GENOMIC DNA]</scope>
    <source>
        <strain evidence="3 4">YSPA8</strain>
    </source>
</reference>
<sequence length="388" mass="42059">MTSIRTGRLRTVLLGVAAALLAFTPVYWTNAVAESPGTAPDRTDGQSAVRQNPLRKAWKLDKGISDIPVSFTVRNINRTKAACPVDGRTYTVRGHLTAPTRLLEGKGTDKAVTLYQHGIASGEWYWRLQADGYHHAEELAARGHASLTIDRIGYDSSGTPDGFATCVGGQADITHQIVQQLRKGTYRSGDAKGGANDSAKGGGRAATSFGKVFLAGQSNGGQIAQIAAYSFRDIDGLVLMDWADRGLTPQTNARFFSSLQSCLRGGTEGYVHYDLGPAEFRSGNFHDTDPDVLDLAVPHQNRHPCGDMVSQISSVLVDLRELRTITVPVLLMYGEKDTRVQGGEEHRALFTGAENTRLVNIPKAGHYMGMARQAPLIHETLADWLDAR</sequence>
<dbReference type="InterPro" id="IPR000073">
    <property type="entry name" value="AB_hydrolase_1"/>
</dbReference>
<gene>
    <name evidence="3" type="ORF">SYYSPA8_20535</name>
</gene>
<organism evidence="3 4">
    <name type="scientific">Streptomyces yaizuensis</name>
    <dbReference type="NCBI Taxonomy" id="2989713"/>
    <lineage>
        <taxon>Bacteria</taxon>
        <taxon>Bacillati</taxon>
        <taxon>Actinomycetota</taxon>
        <taxon>Actinomycetes</taxon>
        <taxon>Kitasatosporales</taxon>
        <taxon>Streptomycetaceae</taxon>
        <taxon>Streptomyces</taxon>
    </lineage>
</organism>
<evidence type="ECO:0000256" key="1">
    <source>
        <dbReference type="ARBA" id="ARBA00022801"/>
    </source>
</evidence>
<name>A0ABQ5P3B7_9ACTN</name>
<comment type="caution">
    <text evidence="3">The sequence shown here is derived from an EMBL/GenBank/DDBJ whole genome shotgun (WGS) entry which is preliminary data.</text>
</comment>
<dbReference type="SUPFAM" id="SSF53474">
    <property type="entry name" value="alpha/beta-Hydrolases"/>
    <property type="match status" value="1"/>
</dbReference>
<dbReference type="Proteomes" id="UP001291653">
    <property type="component" value="Unassembled WGS sequence"/>
</dbReference>
<dbReference type="PANTHER" id="PTHR43798:SF31">
    <property type="entry name" value="AB HYDROLASE SUPERFAMILY PROTEIN YCLE"/>
    <property type="match status" value="1"/>
</dbReference>
<keyword evidence="4" id="KW-1185">Reference proteome</keyword>
<keyword evidence="1 3" id="KW-0378">Hydrolase</keyword>
<dbReference type="InterPro" id="IPR050266">
    <property type="entry name" value="AB_hydrolase_sf"/>
</dbReference>
<dbReference type="EMBL" id="BSBI01000008">
    <property type="protein sequence ID" value="GLF96726.1"/>
    <property type="molecule type" value="Genomic_DNA"/>
</dbReference>
<accession>A0ABQ5P3B7</accession>
<dbReference type="GO" id="GO:0016787">
    <property type="term" value="F:hydrolase activity"/>
    <property type="evidence" value="ECO:0007669"/>
    <property type="project" value="UniProtKB-KW"/>
</dbReference>
<evidence type="ECO:0000313" key="4">
    <source>
        <dbReference type="Proteomes" id="UP001291653"/>
    </source>
</evidence>
<dbReference type="Pfam" id="PF12697">
    <property type="entry name" value="Abhydrolase_6"/>
    <property type="match status" value="1"/>
</dbReference>
<protein>
    <submittedName>
        <fullName evidence="3">Alpha/beta hydrolase</fullName>
    </submittedName>
</protein>
<dbReference type="Gene3D" id="3.40.50.1820">
    <property type="entry name" value="alpha/beta hydrolase"/>
    <property type="match status" value="1"/>
</dbReference>
<feature type="domain" description="AB hydrolase-1" evidence="2">
    <location>
        <begin position="117"/>
        <end position="368"/>
    </location>
</feature>
<dbReference type="InterPro" id="IPR029058">
    <property type="entry name" value="AB_hydrolase_fold"/>
</dbReference>
<dbReference type="RefSeq" id="WP_323448745.1">
    <property type="nucleotide sequence ID" value="NZ_BSBI01000008.1"/>
</dbReference>
<evidence type="ECO:0000313" key="3">
    <source>
        <dbReference type="EMBL" id="GLF96726.1"/>
    </source>
</evidence>
<evidence type="ECO:0000259" key="2">
    <source>
        <dbReference type="Pfam" id="PF12697"/>
    </source>
</evidence>